<keyword evidence="3 5" id="KW-0413">Isomerase</keyword>
<dbReference type="Gene3D" id="2.40.37.10">
    <property type="entry name" value="Lyase, Ornithine Decarboxylase, Chain A, domain 1"/>
    <property type="match status" value="1"/>
</dbReference>
<dbReference type="GO" id="GO:0005829">
    <property type="term" value="C:cytosol"/>
    <property type="evidence" value="ECO:0007669"/>
    <property type="project" value="TreeGrafter"/>
</dbReference>
<dbReference type="InterPro" id="IPR029066">
    <property type="entry name" value="PLP-binding_barrel"/>
</dbReference>
<evidence type="ECO:0000256" key="2">
    <source>
        <dbReference type="ARBA" id="ARBA00022898"/>
    </source>
</evidence>
<feature type="domain" description="Alanine racemase C-terminal" evidence="4">
    <location>
        <begin position="250"/>
        <end position="378"/>
    </location>
</feature>
<evidence type="ECO:0000259" key="4">
    <source>
        <dbReference type="SMART" id="SM01005"/>
    </source>
</evidence>
<dbReference type="PANTHER" id="PTHR30511:SF0">
    <property type="entry name" value="ALANINE RACEMASE, CATABOLIC-RELATED"/>
    <property type="match status" value="1"/>
</dbReference>
<dbReference type="HAMAP" id="MF_01201">
    <property type="entry name" value="Ala_racemase"/>
    <property type="match status" value="1"/>
</dbReference>
<evidence type="ECO:0000313" key="5">
    <source>
        <dbReference type="EMBL" id="MPL87226.1"/>
    </source>
</evidence>
<sequence length="381" mass="43679">MLNFLREFRKRFSKYTHTIEVLISKNNILENLKEYKSKYSDFLFAPVLKSNAYGHGLVGVAKILDKENLPFFVVDSLYEARLLKHNRIKTPILIIGYTMLKNIQNYNSKNFIFTVVSLEELQILKEKINKDIRIHLKVDTGMHRQGILVSEIEEAANLIKENRHLILEGVCSHFADADNQDKTITLKQISEWKEAVKTFKDKFTYIKYFHISATSGVSVIDKEFTNLVRLGIGLYGINVTKDEKLNLKLALKMESILSTIRNLEKGESVGYNHTYSLEENSKIATVPTGYFEGADRRLSNIGVFKIKDKFAKIVGRISMNMSSINISDISDPKIGDKVIVISEKSEDENSVENIAKKANTIPYEILVHIPPTLHRKFINRF</sequence>
<comment type="caution">
    <text evidence="5">The sequence shown here is derived from an EMBL/GenBank/DDBJ whole genome shotgun (WGS) entry which is preliminary data.</text>
</comment>
<dbReference type="CDD" id="cd00430">
    <property type="entry name" value="PLPDE_III_AR"/>
    <property type="match status" value="1"/>
</dbReference>
<dbReference type="GO" id="GO:0008784">
    <property type="term" value="F:alanine racemase activity"/>
    <property type="evidence" value="ECO:0007669"/>
    <property type="project" value="UniProtKB-EC"/>
</dbReference>
<accession>A0A644V799</accession>
<dbReference type="InterPro" id="IPR000821">
    <property type="entry name" value="Ala_racemase"/>
</dbReference>
<gene>
    <name evidence="5" type="primary">alr1_6</name>
    <name evidence="5" type="ORF">SDC9_33222</name>
</gene>
<evidence type="ECO:0000256" key="1">
    <source>
        <dbReference type="ARBA" id="ARBA00001933"/>
    </source>
</evidence>
<name>A0A644V799_9ZZZZ</name>
<dbReference type="EMBL" id="VSSQ01000235">
    <property type="protein sequence ID" value="MPL87226.1"/>
    <property type="molecule type" value="Genomic_DNA"/>
</dbReference>
<dbReference type="SMART" id="SM01005">
    <property type="entry name" value="Ala_racemase_C"/>
    <property type="match status" value="1"/>
</dbReference>
<dbReference type="PRINTS" id="PR00992">
    <property type="entry name" value="ALARACEMASE"/>
</dbReference>
<dbReference type="EC" id="5.1.1.1" evidence="5"/>
<dbReference type="GO" id="GO:0030632">
    <property type="term" value="P:D-alanine biosynthetic process"/>
    <property type="evidence" value="ECO:0007669"/>
    <property type="project" value="TreeGrafter"/>
</dbReference>
<dbReference type="PANTHER" id="PTHR30511">
    <property type="entry name" value="ALANINE RACEMASE"/>
    <property type="match status" value="1"/>
</dbReference>
<dbReference type="SUPFAM" id="SSF50621">
    <property type="entry name" value="Alanine racemase C-terminal domain-like"/>
    <property type="match status" value="1"/>
</dbReference>
<dbReference type="Pfam" id="PF01168">
    <property type="entry name" value="Ala_racemase_N"/>
    <property type="match status" value="1"/>
</dbReference>
<proteinExistence type="inferred from homology"/>
<dbReference type="SUPFAM" id="SSF51419">
    <property type="entry name" value="PLP-binding barrel"/>
    <property type="match status" value="1"/>
</dbReference>
<dbReference type="GO" id="GO:0030170">
    <property type="term" value="F:pyridoxal phosphate binding"/>
    <property type="evidence" value="ECO:0007669"/>
    <property type="project" value="TreeGrafter"/>
</dbReference>
<dbReference type="FunFam" id="3.20.20.10:FF:000002">
    <property type="entry name" value="Alanine racemase"/>
    <property type="match status" value="1"/>
</dbReference>
<dbReference type="InterPro" id="IPR009006">
    <property type="entry name" value="Ala_racemase/Decarboxylase_C"/>
</dbReference>
<dbReference type="InterPro" id="IPR011079">
    <property type="entry name" value="Ala_racemase_C"/>
</dbReference>
<dbReference type="Gene3D" id="3.20.20.10">
    <property type="entry name" value="Alanine racemase"/>
    <property type="match status" value="1"/>
</dbReference>
<reference evidence="5" key="1">
    <citation type="submission" date="2019-08" db="EMBL/GenBank/DDBJ databases">
        <authorList>
            <person name="Kucharzyk K."/>
            <person name="Murdoch R.W."/>
            <person name="Higgins S."/>
            <person name="Loffler F."/>
        </authorList>
    </citation>
    <scope>NUCLEOTIDE SEQUENCE</scope>
</reference>
<protein>
    <submittedName>
        <fullName evidence="5">Alanine racemase 1</fullName>
        <ecNumber evidence="5">5.1.1.1</ecNumber>
    </submittedName>
</protein>
<dbReference type="Pfam" id="PF00842">
    <property type="entry name" value="Ala_racemase_C"/>
    <property type="match status" value="1"/>
</dbReference>
<comment type="cofactor">
    <cofactor evidence="1">
        <name>pyridoxal 5'-phosphate</name>
        <dbReference type="ChEBI" id="CHEBI:597326"/>
    </cofactor>
</comment>
<keyword evidence="2" id="KW-0663">Pyridoxal phosphate</keyword>
<dbReference type="InterPro" id="IPR001608">
    <property type="entry name" value="Ala_racemase_N"/>
</dbReference>
<organism evidence="5">
    <name type="scientific">bioreactor metagenome</name>
    <dbReference type="NCBI Taxonomy" id="1076179"/>
    <lineage>
        <taxon>unclassified sequences</taxon>
        <taxon>metagenomes</taxon>
        <taxon>ecological metagenomes</taxon>
    </lineage>
</organism>
<dbReference type="NCBIfam" id="TIGR00492">
    <property type="entry name" value="alr"/>
    <property type="match status" value="1"/>
</dbReference>
<dbReference type="AlphaFoldDB" id="A0A644V799"/>
<evidence type="ECO:0000256" key="3">
    <source>
        <dbReference type="ARBA" id="ARBA00023235"/>
    </source>
</evidence>